<evidence type="ECO:0000256" key="4">
    <source>
        <dbReference type="ARBA" id="ARBA00022692"/>
    </source>
</evidence>
<accession>A0A5N3PE93</accession>
<evidence type="ECO:0000259" key="8">
    <source>
        <dbReference type="PROSITE" id="PS50928"/>
    </source>
</evidence>
<dbReference type="EMBL" id="VCMV01000009">
    <property type="protein sequence ID" value="KAB0268062.1"/>
    <property type="molecule type" value="Genomic_DNA"/>
</dbReference>
<dbReference type="InterPro" id="IPR035906">
    <property type="entry name" value="MetI-like_sf"/>
</dbReference>
<evidence type="ECO:0000256" key="2">
    <source>
        <dbReference type="ARBA" id="ARBA00022448"/>
    </source>
</evidence>
<comment type="subcellular location">
    <subcellularLocation>
        <location evidence="1 7">Cell membrane</location>
        <topology evidence="1 7">Multi-pass membrane protein</topology>
    </subcellularLocation>
</comment>
<feature type="transmembrane region" description="Helical" evidence="7">
    <location>
        <begin position="102"/>
        <end position="121"/>
    </location>
</feature>
<keyword evidence="4 7" id="KW-0812">Transmembrane</keyword>
<comment type="caution">
    <text evidence="9">The sequence shown here is derived from an EMBL/GenBank/DDBJ whole genome shotgun (WGS) entry which is preliminary data.</text>
</comment>
<dbReference type="GO" id="GO:0005886">
    <property type="term" value="C:plasma membrane"/>
    <property type="evidence" value="ECO:0007669"/>
    <property type="project" value="UniProtKB-SubCell"/>
</dbReference>
<dbReference type="PANTHER" id="PTHR30151:SF20">
    <property type="entry name" value="ABC TRANSPORTER PERMEASE PROTEIN HI_0355-RELATED"/>
    <property type="match status" value="1"/>
</dbReference>
<dbReference type="RefSeq" id="WP_150942876.1">
    <property type="nucleotide sequence ID" value="NZ_VCMV01000009.1"/>
</dbReference>
<keyword evidence="3" id="KW-1003">Cell membrane</keyword>
<evidence type="ECO:0000313" key="10">
    <source>
        <dbReference type="Proteomes" id="UP000325684"/>
    </source>
</evidence>
<protein>
    <submittedName>
        <fullName evidence="9">ABC transporter permease subunit</fullName>
    </submittedName>
</protein>
<dbReference type="OrthoDB" id="8138334at2"/>
<feature type="transmembrane region" description="Helical" evidence="7">
    <location>
        <begin position="12"/>
        <end position="29"/>
    </location>
</feature>
<feature type="domain" description="ABC transmembrane type-1" evidence="8">
    <location>
        <begin position="58"/>
        <end position="241"/>
    </location>
</feature>
<comment type="similarity">
    <text evidence="7">Belongs to the binding-protein-dependent transport system permease family.</text>
</comment>
<feature type="transmembrane region" description="Helical" evidence="7">
    <location>
        <begin position="68"/>
        <end position="90"/>
    </location>
</feature>
<dbReference type="InterPro" id="IPR000515">
    <property type="entry name" value="MetI-like"/>
</dbReference>
<evidence type="ECO:0000256" key="3">
    <source>
        <dbReference type="ARBA" id="ARBA00022475"/>
    </source>
</evidence>
<feature type="transmembrane region" description="Helical" evidence="7">
    <location>
        <begin position="175"/>
        <end position="202"/>
    </location>
</feature>
<dbReference type="Gene3D" id="1.10.3720.10">
    <property type="entry name" value="MetI-like"/>
    <property type="match status" value="1"/>
</dbReference>
<evidence type="ECO:0000256" key="6">
    <source>
        <dbReference type="ARBA" id="ARBA00023136"/>
    </source>
</evidence>
<evidence type="ECO:0000313" key="9">
    <source>
        <dbReference type="EMBL" id="KAB0268062.1"/>
    </source>
</evidence>
<dbReference type="SUPFAM" id="SSF161098">
    <property type="entry name" value="MetI-like"/>
    <property type="match status" value="1"/>
</dbReference>
<dbReference type="PROSITE" id="PS50928">
    <property type="entry name" value="ABC_TM1"/>
    <property type="match status" value="1"/>
</dbReference>
<keyword evidence="6 7" id="KW-0472">Membrane</keyword>
<keyword evidence="10" id="KW-1185">Reference proteome</keyword>
<organism evidence="9 10">
    <name type="scientific">Microvirga brassicacearum</name>
    <dbReference type="NCBI Taxonomy" id="2580413"/>
    <lineage>
        <taxon>Bacteria</taxon>
        <taxon>Pseudomonadati</taxon>
        <taxon>Pseudomonadota</taxon>
        <taxon>Alphaproteobacteria</taxon>
        <taxon>Hyphomicrobiales</taxon>
        <taxon>Methylobacteriaceae</taxon>
        <taxon>Microvirga</taxon>
    </lineage>
</organism>
<proteinExistence type="inferred from homology"/>
<gene>
    <name evidence="9" type="ORF">FEZ63_06780</name>
</gene>
<dbReference type="AlphaFoldDB" id="A0A5N3PE93"/>
<keyword evidence="5 7" id="KW-1133">Transmembrane helix</keyword>
<evidence type="ECO:0000256" key="7">
    <source>
        <dbReference type="RuleBase" id="RU363032"/>
    </source>
</evidence>
<feature type="transmembrane region" description="Helical" evidence="7">
    <location>
        <begin position="127"/>
        <end position="148"/>
    </location>
</feature>
<dbReference type="Proteomes" id="UP000325684">
    <property type="component" value="Unassembled WGS sequence"/>
</dbReference>
<evidence type="ECO:0000256" key="1">
    <source>
        <dbReference type="ARBA" id="ARBA00004651"/>
    </source>
</evidence>
<dbReference type="GO" id="GO:0055085">
    <property type="term" value="P:transmembrane transport"/>
    <property type="evidence" value="ECO:0007669"/>
    <property type="project" value="InterPro"/>
</dbReference>
<evidence type="ECO:0000256" key="5">
    <source>
        <dbReference type="ARBA" id="ARBA00022989"/>
    </source>
</evidence>
<keyword evidence="2 7" id="KW-0813">Transport</keyword>
<sequence>MRKIRSERAVSILLGITGIGLFLALWETIGQFRLLGLSWPPITDVLAFLQDPSRWPLFSRALGATLEALVLGYIIGLFAGVLTAMAAYLLPPFKPGLDRTSAFIHAVPSIALAPLLIIFLGRNSTPSALAALSTFFVLYVATSSGLASTERQWDDLLRVLGASRLVRFRRLNFPAALPTIASGMRLAAPASLIGVIVGEWFGAPRGIGVLIINAMQNFQIPLLWSAVLLTVLVSLMLFGALGFFHTLMAERFR</sequence>
<dbReference type="PANTHER" id="PTHR30151">
    <property type="entry name" value="ALKANE SULFONATE ABC TRANSPORTER-RELATED, MEMBRANE SUBUNIT"/>
    <property type="match status" value="1"/>
</dbReference>
<name>A0A5N3PE93_9HYPH</name>
<feature type="transmembrane region" description="Helical" evidence="7">
    <location>
        <begin position="222"/>
        <end position="244"/>
    </location>
</feature>
<reference evidence="9 10" key="1">
    <citation type="journal article" date="2019" name="Microorganisms">
        <title>Genome Insights into the Novel Species Microvirga brassicacearum, a Rapeseed Endophyte with Biotechnological Potential.</title>
        <authorList>
            <person name="Jimenez-Gomez A."/>
            <person name="Saati-Santamaria Z."/>
            <person name="Igual J.M."/>
            <person name="Rivas R."/>
            <person name="Mateos P.F."/>
            <person name="Garcia-Fraile P."/>
        </authorList>
    </citation>
    <scope>NUCLEOTIDE SEQUENCE [LARGE SCALE GENOMIC DNA]</scope>
    <source>
        <strain evidence="9 10">CDVBN77</strain>
    </source>
</reference>
<dbReference type="CDD" id="cd06261">
    <property type="entry name" value="TM_PBP2"/>
    <property type="match status" value="1"/>
</dbReference>
<dbReference type="Pfam" id="PF00528">
    <property type="entry name" value="BPD_transp_1"/>
    <property type="match status" value="1"/>
</dbReference>